<feature type="domain" description="F-box" evidence="2">
    <location>
        <begin position="1"/>
        <end position="47"/>
    </location>
</feature>
<dbReference type="AlphaFoldDB" id="A0A5C3Q9D3"/>
<protein>
    <recommendedName>
        <fullName evidence="2">F-box domain-containing protein</fullName>
    </recommendedName>
</protein>
<feature type="compositionally biased region" description="Acidic residues" evidence="1">
    <location>
        <begin position="414"/>
        <end position="424"/>
    </location>
</feature>
<name>A0A5C3Q9D3_9AGAR</name>
<evidence type="ECO:0000259" key="2">
    <source>
        <dbReference type="PROSITE" id="PS50181"/>
    </source>
</evidence>
<dbReference type="EMBL" id="ML178838">
    <property type="protein sequence ID" value="TFK98612.1"/>
    <property type="molecule type" value="Genomic_DNA"/>
</dbReference>
<dbReference type="STRING" id="1884261.A0A5C3Q9D3"/>
<keyword evidence="4" id="KW-1185">Reference proteome</keyword>
<dbReference type="SUPFAM" id="SSF52047">
    <property type="entry name" value="RNI-like"/>
    <property type="match status" value="1"/>
</dbReference>
<dbReference type="PROSITE" id="PS50181">
    <property type="entry name" value="FBOX"/>
    <property type="match status" value="1"/>
</dbReference>
<organism evidence="3 4">
    <name type="scientific">Pterulicium gracile</name>
    <dbReference type="NCBI Taxonomy" id="1884261"/>
    <lineage>
        <taxon>Eukaryota</taxon>
        <taxon>Fungi</taxon>
        <taxon>Dikarya</taxon>
        <taxon>Basidiomycota</taxon>
        <taxon>Agaricomycotina</taxon>
        <taxon>Agaricomycetes</taxon>
        <taxon>Agaricomycetidae</taxon>
        <taxon>Agaricales</taxon>
        <taxon>Pleurotineae</taxon>
        <taxon>Pterulaceae</taxon>
        <taxon>Pterulicium</taxon>
    </lineage>
</organism>
<dbReference type="OrthoDB" id="2585512at2759"/>
<sequence length="496" mass="55317">MAIFHDLPIELLPSILLHLQNASIYATVSTVNKRFHASCLPLLYRRVAIYSWNKNAKPRVLKLFKTLSTSPEVAKHVERLDIRDFPRYQATNTEVSVTSMVAGGLANCVNLISFSWTRDGTLRSCHLENLAQLPCVKELEFNGHDAGWYDARVLQKFTTLEKITVIMPSSTVARTLVPWMQVSVNALRSLTIICKSSTVITDDLLGSIVPSLGSLQSLHLTGCIRVTHQGVLPIIRGSTNGLGSIGLEGLSPRFDMAALTSGVAQGSSLRSLTSITLTLPILALIGISFRTWATNVNEMLSSSPLESFHIYGAFNTRTYSLLDVDTLFRSIVDNHAPRLRRFSMHRMAANLSAIRDICGRCTRLEELFVVIDHSDVLSRSTGLELARQLRVLHINFPANSLQLQQGEENHDAPVEDDCDSDEDSERSLPILPESDALVLVRRCSPWLRTFGCNTRVWKVETMVLHDGADQVLRTERRLARYDSPDIPEQFLVVRTS</sequence>
<feature type="region of interest" description="Disordered" evidence="1">
    <location>
        <begin position="405"/>
        <end position="426"/>
    </location>
</feature>
<accession>A0A5C3Q9D3</accession>
<evidence type="ECO:0000313" key="3">
    <source>
        <dbReference type="EMBL" id="TFK98612.1"/>
    </source>
</evidence>
<evidence type="ECO:0000313" key="4">
    <source>
        <dbReference type="Proteomes" id="UP000305067"/>
    </source>
</evidence>
<dbReference type="InterPro" id="IPR001810">
    <property type="entry name" value="F-box_dom"/>
</dbReference>
<proteinExistence type="predicted"/>
<dbReference type="InterPro" id="IPR032675">
    <property type="entry name" value="LRR_dom_sf"/>
</dbReference>
<dbReference type="Gene3D" id="3.80.10.10">
    <property type="entry name" value="Ribonuclease Inhibitor"/>
    <property type="match status" value="1"/>
</dbReference>
<evidence type="ECO:0000256" key="1">
    <source>
        <dbReference type="SAM" id="MobiDB-lite"/>
    </source>
</evidence>
<dbReference type="Proteomes" id="UP000305067">
    <property type="component" value="Unassembled WGS sequence"/>
</dbReference>
<gene>
    <name evidence="3" type="ORF">BDV98DRAFT_512028</name>
</gene>
<reference evidence="3 4" key="1">
    <citation type="journal article" date="2019" name="Nat. Ecol. Evol.">
        <title>Megaphylogeny resolves global patterns of mushroom evolution.</title>
        <authorList>
            <person name="Varga T."/>
            <person name="Krizsan K."/>
            <person name="Foldi C."/>
            <person name="Dima B."/>
            <person name="Sanchez-Garcia M."/>
            <person name="Sanchez-Ramirez S."/>
            <person name="Szollosi G.J."/>
            <person name="Szarkandi J.G."/>
            <person name="Papp V."/>
            <person name="Albert L."/>
            <person name="Andreopoulos W."/>
            <person name="Angelini C."/>
            <person name="Antonin V."/>
            <person name="Barry K.W."/>
            <person name="Bougher N.L."/>
            <person name="Buchanan P."/>
            <person name="Buyck B."/>
            <person name="Bense V."/>
            <person name="Catcheside P."/>
            <person name="Chovatia M."/>
            <person name="Cooper J."/>
            <person name="Damon W."/>
            <person name="Desjardin D."/>
            <person name="Finy P."/>
            <person name="Geml J."/>
            <person name="Haridas S."/>
            <person name="Hughes K."/>
            <person name="Justo A."/>
            <person name="Karasinski D."/>
            <person name="Kautmanova I."/>
            <person name="Kiss B."/>
            <person name="Kocsube S."/>
            <person name="Kotiranta H."/>
            <person name="LaButti K.M."/>
            <person name="Lechner B.E."/>
            <person name="Liimatainen K."/>
            <person name="Lipzen A."/>
            <person name="Lukacs Z."/>
            <person name="Mihaltcheva S."/>
            <person name="Morgado L.N."/>
            <person name="Niskanen T."/>
            <person name="Noordeloos M.E."/>
            <person name="Ohm R.A."/>
            <person name="Ortiz-Santana B."/>
            <person name="Ovrebo C."/>
            <person name="Racz N."/>
            <person name="Riley R."/>
            <person name="Savchenko A."/>
            <person name="Shiryaev A."/>
            <person name="Soop K."/>
            <person name="Spirin V."/>
            <person name="Szebenyi C."/>
            <person name="Tomsovsky M."/>
            <person name="Tulloss R.E."/>
            <person name="Uehling J."/>
            <person name="Grigoriev I.V."/>
            <person name="Vagvolgyi C."/>
            <person name="Papp T."/>
            <person name="Martin F.M."/>
            <person name="Miettinen O."/>
            <person name="Hibbett D.S."/>
            <person name="Nagy L.G."/>
        </authorList>
    </citation>
    <scope>NUCLEOTIDE SEQUENCE [LARGE SCALE GENOMIC DNA]</scope>
    <source>
        <strain evidence="3 4">CBS 309.79</strain>
    </source>
</reference>